<comment type="caution">
    <text evidence="2">The sequence shown here is derived from an EMBL/GenBank/DDBJ whole genome shotgun (WGS) entry which is preliminary data.</text>
</comment>
<accession>A0A9W6YEH4</accession>
<reference evidence="2" key="1">
    <citation type="submission" date="2023-04" db="EMBL/GenBank/DDBJ databases">
        <title>Phytophthora fragariaefolia NBRC 109709.</title>
        <authorList>
            <person name="Ichikawa N."/>
            <person name="Sato H."/>
            <person name="Tonouchi N."/>
        </authorList>
    </citation>
    <scope>NUCLEOTIDE SEQUENCE</scope>
    <source>
        <strain evidence="2">NBRC 109709</strain>
    </source>
</reference>
<evidence type="ECO:0000313" key="3">
    <source>
        <dbReference type="Proteomes" id="UP001165121"/>
    </source>
</evidence>
<feature type="compositionally biased region" description="Polar residues" evidence="1">
    <location>
        <begin position="153"/>
        <end position="163"/>
    </location>
</feature>
<protein>
    <submittedName>
        <fullName evidence="2">Unnamed protein product</fullName>
    </submittedName>
</protein>
<sequence length="237" mass="26539">MKQVEVEPPWAIRELKQIIQHERAVRQQAQLAAEQALTAAKEAQRVVLELEQELDSKNQQLDQERKQADAAAQKAAKECQVAVLKLEKELDRKSQQLEKERTAREQAENAARKAVETTGSKDAPQSAKADSDKCSEARPKRETEELNVDDAVHSTSRAVSPNEITEKSSPLKRPHESTEAQSPKASKKPRGPGKARLKTAQAEGSKHKMSLQQARKTAQEEIEMRVEQRAKQLSSKK</sequence>
<proteinExistence type="predicted"/>
<dbReference type="AlphaFoldDB" id="A0A9W6YEH4"/>
<feature type="region of interest" description="Disordered" evidence="1">
    <location>
        <begin position="90"/>
        <end position="237"/>
    </location>
</feature>
<feature type="compositionally biased region" description="Basic residues" evidence="1">
    <location>
        <begin position="185"/>
        <end position="197"/>
    </location>
</feature>
<dbReference type="EMBL" id="BSXT01006069">
    <property type="protein sequence ID" value="GMF61898.1"/>
    <property type="molecule type" value="Genomic_DNA"/>
</dbReference>
<evidence type="ECO:0000256" key="1">
    <source>
        <dbReference type="SAM" id="MobiDB-lite"/>
    </source>
</evidence>
<dbReference type="Proteomes" id="UP001165121">
    <property type="component" value="Unassembled WGS sequence"/>
</dbReference>
<feature type="region of interest" description="Disordered" evidence="1">
    <location>
        <begin position="55"/>
        <end position="74"/>
    </location>
</feature>
<feature type="compositionally biased region" description="Basic and acidic residues" evidence="1">
    <location>
        <begin position="90"/>
        <end position="115"/>
    </location>
</feature>
<evidence type="ECO:0000313" key="2">
    <source>
        <dbReference type="EMBL" id="GMF61898.1"/>
    </source>
</evidence>
<gene>
    <name evidence="2" type="ORF">Pfra01_002696900</name>
</gene>
<name>A0A9W6YEH4_9STRA</name>
<feature type="compositionally biased region" description="Basic and acidic residues" evidence="1">
    <location>
        <begin position="217"/>
        <end position="230"/>
    </location>
</feature>
<keyword evidence="3" id="KW-1185">Reference proteome</keyword>
<feature type="compositionally biased region" description="Basic and acidic residues" evidence="1">
    <location>
        <begin position="129"/>
        <end position="144"/>
    </location>
</feature>
<dbReference type="OrthoDB" id="125717at2759"/>
<organism evidence="2 3">
    <name type="scientific">Phytophthora fragariaefolia</name>
    <dbReference type="NCBI Taxonomy" id="1490495"/>
    <lineage>
        <taxon>Eukaryota</taxon>
        <taxon>Sar</taxon>
        <taxon>Stramenopiles</taxon>
        <taxon>Oomycota</taxon>
        <taxon>Peronosporomycetes</taxon>
        <taxon>Peronosporales</taxon>
        <taxon>Peronosporaceae</taxon>
        <taxon>Phytophthora</taxon>
    </lineage>
</organism>